<dbReference type="Gene3D" id="3.40.390.10">
    <property type="entry name" value="Collagenase (Catalytic Domain)"/>
    <property type="match status" value="1"/>
</dbReference>
<evidence type="ECO:0000313" key="6">
    <source>
        <dbReference type="Proteomes" id="UP000035720"/>
    </source>
</evidence>
<dbReference type="PANTHER" id="PTHR41775">
    <property type="entry name" value="SECRETED PROTEIN-RELATED"/>
    <property type="match status" value="1"/>
</dbReference>
<dbReference type="GO" id="GO:0008237">
    <property type="term" value="F:metallopeptidase activity"/>
    <property type="evidence" value="ECO:0007669"/>
    <property type="project" value="InterPro"/>
</dbReference>
<dbReference type="InterPro" id="IPR012300">
    <property type="entry name" value="Pept_M6_InhA"/>
</dbReference>
<name>A0A077MFF2_9MICO</name>
<reference evidence="5 6" key="1">
    <citation type="journal article" date="2013" name="ISME J.">
        <title>A metabolic model for members of the genus Tetrasphaera involved in enhanced biological phosphorus removal.</title>
        <authorList>
            <person name="Kristiansen R."/>
            <person name="Nguyen H.T.T."/>
            <person name="Saunders A.M."/>
            <person name="Nielsen J.L."/>
            <person name="Wimmer R."/>
            <person name="Le V.Q."/>
            <person name="McIlroy S.J."/>
            <person name="Petrovski S."/>
            <person name="Seviour R.J."/>
            <person name="Calteau A."/>
            <person name="Nielsen K.L."/>
            <person name="Nielsen P.H."/>
        </authorList>
    </citation>
    <scope>NUCLEOTIDE SEQUENCE [LARGE SCALE GENOMIC DNA]</scope>
    <source>
        <strain evidence="5 6">Ben 74</strain>
    </source>
</reference>
<protein>
    <submittedName>
        <fullName evidence="5">Putative secreted protease</fullName>
    </submittedName>
</protein>
<proteinExistence type="predicted"/>
<feature type="chain" id="PRO_5001721102" evidence="2">
    <location>
        <begin position="24"/>
        <end position="767"/>
    </location>
</feature>
<dbReference type="GO" id="GO:0006508">
    <property type="term" value="P:proteolysis"/>
    <property type="evidence" value="ECO:0007669"/>
    <property type="project" value="UniProtKB-KW"/>
</dbReference>
<sequence>MGAVSGVAVAALALAMAPSTAQAGSSPTPAPASDGPQAIRKGGDSLPNPLADAQNALRADALNKLFTGKATLEGSGANRVIKLSGNPNARAGDPTARSRWVWYPTKREESIFTILVDFGNKTMPATGGTPGPLNNQIPAPDRKWDGNSTDNNSTYWTKNFNVAHYKNMMFGTGTSFKDFYLKQSQGRFLAKGDVSDWVRVPYNEARYGSNKLPDNEVYWPFIEDSVDAWYAKQIKMGKTKAQIRAYLSQFDKVDRYDADGDGNFNEPDGYIDHFQDIHAGEGEEAGGGAQGEDAIWSHRWYVNSTDIGVTGPGNNKLGGAQIGDSGIWVGDYTTEPENGGLGVFAHEFGHDLGLPDYYDTQGGDNSTAFWTLMSSGSWLNRGGAAIGTVPGYMGPLEKAQLGWLDYQVVPFGKTSTPILGPANKDGQGMPQAVVVPLPNRQLVIKYNTPYAGSMEWWGGAADDLQNTMSRQLDLTGATTAKVDAMLWADIEEDYDFLYAEASTDGGKTWAQVGDPITGQNPQWVAQSWNLSAWAGKKIDFRFRYATDGGLHYGGPFLDNIKITKGSTVLVDDGAENGDNGWTTDGFSRTTGTTSESKPNYYMVENRVYSGYDNTLKTGPYNFGWATTKPDWVERFPYQNGLVVWYVDYRYGDNNTSQHPGAGLSLPVDARPAAIMNAQGTITNRRGAFDATFGLERTDRVVFHKNGVPIVMPSRPAMSTFDDSNPTRYWSADNPGGSVQVAGTGTVIKVTSQDPTRGWPMKLNISFK</sequence>
<feature type="region of interest" description="Disordered" evidence="1">
    <location>
        <begin position="125"/>
        <end position="150"/>
    </location>
</feature>
<dbReference type="STRING" id="1193518.BN13_50022"/>
<dbReference type="AlphaFoldDB" id="A0A077MFF2"/>
<dbReference type="NCBIfam" id="TIGR03296">
    <property type="entry name" value="M6dom_TIGR03296"/>
    <property type="match status" value="1"/>
</dbReference>
<dbReference type="Pfam" id="PF20773">
    <property type="entry name" value="InhA-like_MAM"/>
    <property type="match status" value="1"/>
</dbReference>
<dbReference type="Pfam" id="PF05547">
    <property type="entry name" value="Peptidase_M6"/>
    <property type="match status" value="1"/>
</dbReference>
<evidence type="ECO:0000256" key="2">
    <source>
        <dbReference type="SAM" id="SignalP"/>
    </source>
</evidence>
<comment type="caution">
    <text evidence="5">The sequence shown here is derived from an EMBL/GenBank/DDBJ whole genome shotgun (WGS) entry which is preliminary data.</text>
</comment>
<organism evidence="5 6">
    <name type="scientific">Nostocoides jenkinsii Ben 74</name>
    <dbReference type="NCBI Taxonomy" id="1193518"/>
    <lineage>
        <taxon>Bacteria</taxon>
        <taxon>Bacillati</taxon>
        <taxon>Actinomycetota</taxon>
        <taxon>Actinomycetes</taxon>
        <taxon>Micrococcales</taxon>
        <taxon>Intrasporangiaceae</taxon>
        <taxon>Nostocoides</taxon>
    </lineage>
</organism>
<gene>
    <name evidence="5" type="ORF">BN13_50022</name>
</gene>
<dbReference type="EMBL" id="CAJC01000161">
    <property type="protein sequence ID" value="CCI53853.1"/>
    <property type="molecule type" value="Genomic_DNA"/>
</dbReference>
<evidence type="ECO:0000259" key="3">
    <source>
        <dbReference type="Pfam" id="PF05547"/>
    </source>
</evidence>
<keyword evidence="6" id="KW-1185">Reference proteome</keyword>
<dbReference type="Proteomes" id="UP000035720">
    <property type="component" value="Unassembled WGS sequence"/>
</dbReference>
<dbReference type="InterPro" id="IPR048665">
    <property type="entry name" value="InhA-like_VEG"/>
</dbReference>
<evidence type="ECO:0000313" key="5">
    <source>
        <dbReference type="EMBL" id="CCI53853.1"/>
    </source>
</evidence>
<dbReference type="InterPro" id="IPR024079">
    <property type="entry name" value="MetalloPept_cat_dom_sf"/>
</dbReference>
<keyword evidence="5" id="KW-0645">Protease</keyword>
<evidence type="ECO:0000259" key="4">
    <source>
        <dbReference type="Pfam" id="PF20774"/>
    </source>
</evidence>
<accession>A0A077MFF2</accession>
<dbReference type="Pfam" id="PF20774">
    <property type="entry name" value="InhA-like_VEG"/>
    <property type="match status" value="1"/>
</dbReference>
<keyword evidence="2" id="KW-0732">Signal</keyword>
<feature type="domain" description="Immune inhibitor A-like metallopeptidase VEG" evidence="4">
    <location>
        <begin position="597"/>
        <end position="752"/>
    </location>
</feature>
<dbReference type="SUPFAM" id="SSF55486">
    <property type="entry name" value="Metalloproteases ('zincins'), catalytic domain"/>
    <property type="match status" value="1"/>
</dbReference>
<feature type="domain" description="Peptidase M6-like" evidence="3">
    <location>
        <begin position="102"/>
        <end position="403"/>
    </location>
</feature>
<keyword evidence="5" id="KW-0378">Hydrolase</keyword>
<dbReference type="InterPro" id="IPR008757">
    <property type="entry name" value="Peptidase_M6-like_domain"/>
</dbReference>
<evidence type="ECO:0000256" key="1">
    <source>
        <dbReference type="SAM" id="MobiDB-lite"/>
    </source>
</evidence>
<dbReference type="PIRSF" id="PIRSF007519">
    <property type="entry name" value="Protease_InhA"/>
    <property type="match status" value="1"/>
</dbReference>
<feature type="region of interest" description="Disordered" evidence="1">
    <location>
        <begin position="20"/>
        <end position="49"/>
    </location>
</feature>
<feature type="signal peptide" evidence="2">
    <location>
        <begin position="1"/>
        <end position="23"/>
    </location>
</feature>
<dbReference type="PANTHER" id="PTHR41775:SF1">
    <property type="entry name" value="PEPTIDASE M6-LIKE DOMAIN-CONTAINING PROTEIN"/>
    <property type="match status" value="1"/>
</dbReference>
<dbReference type="Gene3D" id="2.60.120.260">
    <property type="entry name" value="Galactose-binding domain-like"/>
    <property type="match status" value="1"/>
</dbReference>